<organism evidence="2 3">
    <name type="scientific">Actinophytocola xanthii</name>
    <dbReference type="NCBI Taxonomy" id="1912961"/>
    <lineage>
        <taxon>Bacteria</taxon>
        <taxon>Bacillati</taxon>
        <taxon>Actinomycetota</taxon>
        <taxon>Actinomycetes</taxon>
        <taxon>Pseudonocardiales</taxon>
        <taxon>Pseudonocardiaceae</taxon>
    </lineage>
</organism>
<evidence type="ECO:0008006" key="4">
    <source>
        <dbReference type="Google" id="ProtNLM"/>
    </source>
</evidence>
<name>A0A1Q8CUA3_9PSEU</name>
<dbReference type="EMBL" id="MSIE01000013">
    <property type="protein sequence ID" value="OLF17933.1"/>
    <property type="molecule type" value="Genomic_DNA"/>
</dbReference>
<evidence type="ECO:0000256" key="1">
    <source>
        <dbReference type="SAM" id="MobiDB-lite"/>
    </source>
</evidence>
<reference evidence="2 3" key="1">
    <citation type="submission" date="2016-12" db="EMBL/GenBank/DDBJ databases">
        <title>The draft genome sequence of Actinophytocola sp. 11-183.</title>
        <authorList>
            <person name="Wang W."/>
            <person name="Yuan L."/>
        </authorList>
    </citation>
    <scope>NUCLEOTIDE SEQUENCE [LARGE SCALE GENOMIC DNA]</scope>
    <source>
        <strain evidence="2 3">11-183</strain>
    </source>
</reference>
<proteinExistence type="predicted"/>
<sequence length="207" mass="22458">MLTDGDYRRAVELARAAQELAPAGSSVAVQATAQEGRGWARLRETRETYRVLGQVERLVSPLARPERPEHHYRYDPDKSLAYLATTLAWVGDPAAEGCAREVIARLAPAERGDGWTRRVAVANLDLALALLVTGRLDEACAAAYRAIGSGRVVPSNHWRAAEVVEAVAARGLPEGRDLREAYERLRGGAFSGGAPPPTRRRRPRSGG</sequence>
<comment type="caution">
    <text evidence="2">The sequence shown here is derived from an EMBL/GenBank/DDBJ whole genome shotgun (WGS) entry which is preliminary data.</text>
</comment>
<evidence type="ECO:0000313" key="3">
    <source>
        <dbReference type="Proteomes" id="UP000185596"/>
    </source>
</evidence>
<accession>A0A1Q8CUA3</accession>
<dbReference type="Proteomes" id="UP000185596">
    <property type="component" value="Unassembled WGS sequence"/>
</dbReference>
<keyword evidence="3" id="KW-1185">Reference proteome</keyword>
<protein>
    <recommendedName>
        <fullName evidence="4">MalT-like TPR region domain-containing protein</fullName>
    </recommendedName>
</protein>
<dbReference type="STRING" id="1912961.BU204_08980"/>
<dbReference type="AlphaFoldDB" id="A0A1Q8CUA3"/>
<feature type="region of interest" description="Disordered" evidence="1">
    <location>
        <begin position="186"/>
        <end position="207"/>
    </location>
</feature>
<feature type="compositionally biased region" description="Basic residues" evidence="1">
    <location>
        <begin position="198"/>
        <end position="207"/>
    </location>
</feature>
<gene>
    <name evidence="2" type="ORF">BU204_08980</name>
</gene>
<dbReference type="RefSeq" id="WP_075125128.1">
    <property type="nucleotide sequence ID" value="NZ_MSIE01000013.1"/>
</dbReference>
<evidence type="ECO:0000313" key="2">
    <source>
        <dbReference type="EMBL" id="OLF17933.1"/>
    </source>
</evidence>